<dbReference type="Proteomes" id="UP000789901">
    <property type="component" value="Unassembled WGS sequence"/>
</dbReference>
<comment type="caution">
    <text evidence="1">The sequence shown here is derived from an EMBL/GenBank/DDBJ whole genome shotgun (WGS) entry which is preliminary data.</text>
</comment>
<dbReference type="EMBL" id="CAJVQB010081905">
    <property type="protein sequence ID" value="CAG8846043.1"/>
    <property type="molecule type" value="Genomic_DNA"/>
</dbReference>
<sequence length="74" mass="8595">MRQNAIAHPVKEAADEVKGNRIRQPMALNYDLRAALLQLPKKAIKLREFKTKYTTNKREVYVISNECEYTMNVA</sequence>
<gene>
    <name evidence="1" type="ORF">GMARGA_LOCUS37966</name>
</gene>
<name>A0ABN7X2X7_GIGMA</name>
<reference evidence="1 2" key="1">
    <citation type="submission" date="2021-06" db="EMBL/GenBank/DDBJ databases">
        <authorList>
            <person name="Kallberg Y."/>
            <person name="Tangrot J."/>
            <person name="Rosling A."/>
        </authorList>
    </citation>
    <scope>NUCLEOTIDE SEQUENCE [LARGE SCALE GENOMIC DNA]</scope>
    <source>
        <strain evidence="1 2">120-4 pot B 10/14</strain>
    </source>
</reference>
<evidence type="ECO:0000313" key="2">
    <source>
        <dbReference type="Proteomes" id="UP000789901"/>
    </source>
</evidence>
<keyword evidence="2" id="KW-1185">Reference proteome</keyword>
<accession>A0ABN7X2X7</accession>
<proteinExistence type="predicted"/>
<evidence type="ECO:0000313" key="1">
    <source>
        <dbReference type="EMBL" id="CAG8846043.1"/>
    </source>
</evidence>
<feature type="non-terminal residue" evidence="1">
    <location>
        <position position="74"/>
    </location>
</feature>
<protein>
    <submittedName>
        <fullName evidence="1">31672_t:CDS:1</fullName>
    </submittedName>
</protein>
<organism evidence="1 2">
    <name type="scientific">Gigaspora margarita</name>
    <dbReference type="NCBI Taxonomy" id="4874"/>
    <lineage>
        <taxon>Eukaryota</taxon>
        <taxon>Fungi</taxon>
        <taxon>Fungi incertae sedis</taxon>
        <taxon>Mucoromycota</taxon>
        <taxon>Glomeromycotina</taxon>
        <taxon>Glomeromycetes</taxon>
        <taxon>Diversisporales</taxon>
        <taxon>Gigasporaceae</taxon>
        <taxon>Gigaspora</taxon>
    </lineage>
</organism>